<sequence>MPDPRIFPIPNVTDTFVAVAATTTQVLAANDNRLGAEFVNDSPDVIYLARGNDAVVGSGIRLNPNGGSYGMETSNLFLGIINAISDGDEANLTVSEEYGP</sequence>
<dbReference type="AlphaFoldDB" id="A0A0F8YDI1"/>
<organism evidence="1">
    <name type="scientific">marine sediment metagenome</name>
    <dbReference type="NCBI Taxonomy" id="412755"/>
    <lineage>
        <taxon>unclassified sequences</taxon>
        <taxon>metagenomes</taxon>
        <taxon>ecological metagenomes</taxon>
    </lineage>
</organism>
<gene>
    <name evidence="1" type="ORF">LCGC14_2832770</name>
</gene>
<proteinExistence type="predicted"/>
<accession>A0A0F8YDI1</accession>
<name>A0A0F8YDI1_9ZZZZ</name>
<dbReference type="EMBL" id="LAZR01053993">
    <property type="protein sequence ID" value="KKK79512.1"/>
    <property type="molecule type" value="Genomic_DNA"/>
</dbReference>
<evidence type="ECO:0000313" key="1">
    <source>
        <dbReference type="EMBL" id="KKK79512.1"/>
    </source>
</evidence>
<protein>
    <submittedName>
        <fullName evidence="1">Uncharacterized protein</fullName>
    </submittedName>
</protein>
<comment type="caution">
    <text evidence="1">The sequence shown here is derived from an EMBL/GenBank/DDBJ whole genome shotgun (WGS) entry which is preliminary data.</text>
</comment>
<reference evidence="1" key="1">
    <citation type="journal article" date="2015" name="Nature">
        <title>Complex archaea that bridge the gap between prokaryotes and eukaryotes.</title>
        <authorList>
            <person name="Spang A."/>
            <person name="Saw J.H."/>
            <person name="Jorgensen S.L."/>
            <person name="Zaremba-Niedzwiedzka K."/>
            <person name="Martijn J."/>
            <person name="Lind A.E."/>
            <person name="van Eijk R."/>
            <person name="Schleper C."/>
            <person name="Guy L."/>
            <person name="Ettema T.J."/>
        </authorList>
    </citation>
    <scope>NUCLEOTIDE SEQUENCE</scope>
</reference>